<keyword evidence="1" id="KW-0472">Membrane</keyword>
<organism evidence="2 3">
    <name type="scientific">Rosa chinensis</name>
    <name type="common">China rose</name>
    <dbReference type="NCBI Taxonomy" id="74649"/>
    <lineage>
        <taxon>Eukaryota</taxon>
        <taxon>Viridiplantae</taxon>
        <taxon>Streptophyta</taxon>
        <taxon>Embryophyta</taxon>
        <taxon>Tracheophyta</taxon>
        <taxon>Spermatophyta</taxon>
        <taxon>Magnoliopsida</taxon>
        <taxon>eudicotyledons</taxon>
        <taxon>Gunneridae</taxon>
        <taxon>Pentapetalae</taxon>
        <taxon>rosids</taxon>
        <taxon>fabids</taxon>
        <taxon>Rosales</taxon>
        <taxon>Rosaceae</taxon>
        <taxon>Rosoideae</taxon>
        <taxon>Rosoideae incertae sedis</taxon>
        <taxon>Rosa</taxon>
    </lineage>
</organism>
<protein>
    <recommendedName>
        <fullName evidence="4">Transmembrane protein</fullName>
    </recommendedName>
</protein>
<accession>A0A2P6Q1H3</accession>
<proteinExistence type="predicted"/>
<dbReference type="Proteomes" id="UP000238479">
    <property type="component" value="Chromosome 6"/>
</dbReference>
<dbReference type="AlphaFoldDB" id="A0A2P6Q1H3"/>
<dbReference type="Gramene" id="PRQ28033">
    <property type="protein sequence ID" value="PRQ28033"/>
    <property type="gene ID" value="RchiOBHm_Chr6g0311691"/>
</dbReference>
<evidence type="ECO:0008006" key="4">
    <source>
        <dbReference type="Google" id="ProtNLM"/>
    </source>
</evidence>
<feature type="transmembrane region" description="Helical" evidence="1">
    <location>
        <begin position="101"/>
        <end position="122"/>
    </location>
</feature>
<reference evidence="2 3" key="1">
    <citation type="journal article" date="2018" name="Nat. Genet.">
        <title>The Rosa genome provides new insights in the design of modern roses.</title>
        <authorList>
            <person name="Bendahmane M."/>
        </authorList>
    </citation>
    <scope>NUCLEOTIDE SEQUENCE [LARGE SCALE GENOMIC DNA]</scope>
    <source>
        <strain evidence="3">cv. Old Blush</strain>
    </source>
</reference>
<sequence length="207" mass="23058">MVPLSSFLLVCYPPYLSFHHSPPFLHSSQFLSLLLFLHLFSIFFISSLSLVHHPSLYMFLSTTDSTDVSSSSITITTFALRSVTLSGFVPQFSPEQFTLVVPAYTTSPWFFVFFSVLVYFGLPSDSRRDELGASRCWILVLSACSFGRIGWLCYLLLRGCVPLVAVSTDMEASGLELVLGVGLVNFLLFLLCFSALSWASVVIFLFL</sequence>
<feature type="transmembrane region" description="Helical" evidence="1">
    <location>
        <begin position="134"/>
        <end position="157"/>
    </location>
</feature>
<dbReference type="EMBL" id="PDCK01000044">
    <property type="protein sequence ID" value="PRQ28033.1"/>
    <property type="molecule type" value="Genomic_DNA"/>
</dbReference>
<evidence type="ECO:0000313" key="2">
    <source>
        <dbReference type="EMBL" id="PRQ28033.1"/>
    </source>
</evidence>
<evidence type="ECO:0000256" key="1">
    <source>
        <dbReference type="SAM" id="Phobius"/>
    </source>
</evidence>
<evidence type="ECO:0000313" key="3">
    <source>
        <dbReference type="Proteomes" id="UP000238479"/>
    </source>
</evidence>
<feature type="transmembrane region" description="Helical" evidence="1">
    <location>
        <begin position="177"/>
        <end position="206"/>
    </location>
</feature>
<keyword evidence="1" id="KW-1133">Transmembrane helix</keyword>
<keyword evidence="1" id="KW-0812">Transmembrane</keyword>
<feature type="transmembrane region" description="Helical" evidence="1">
    <location>
        <begin position="30"/>
        <end position="51"/>
    </location>
</feature>
<name>A0A2P6Q1H3_ROSCH</name>
<gene>
    <name evidence="2" type="ORF">RchiOBHm_Chr6g0311691</name>
</gene>
<keyword evidence="3" id="KW-1185">Reference proteome</keyword>
<comment type="caution">
    <text evidence="2">The sequence shown here is derived from an EMBL/GenBank/DDBJ whole genome shotgun (WGS) entry which is preliminary data.</text>
</comment>